<dbReference type="InterPro" id="IPR036278">
    <property type="entry name" value="Sialidase_sf"/>
</dbReference>
<dbReference type="Pfam" id="PF13585">
    <property type="entry name" value="CHU_C"/>
    <property type="match status" value="1"/>
</dbReference>
<evidence type="ECO:0000313" key="2">
    <source>
        <dbReference type="Proteomes" id="UP000319848"/>
    </source>
</evidence>
<proteinExistence type="predicted"/>
<dbReference type="InterPro" id="IPR026341">
    <property type="entry name" value="T9SS_type_B"/>
</dbReference>
<keyword evidence="2" id="KW-1185">Reference proteome</keyword>
<dbReference type="CDD" id="cd15482">
    <property type="entry name" value="Sialidase_non-viral"/>
    <property type="match status" value="1"/>
</dbReference>
<organism evidence="1 2">
    <name type="scientific">Flavobacterium cauense R2A-7</name>
    <dbReference type="NCBI Taxonomy" id="1341154"/>
    <lineage>
        <taxon>Bacteria</taxon>
        <taxon>Pseudomonadati</taxon>
        <taxon>Bacteroidota</taxon>
        <taxon>Flavobacteriia</taxon>
        <taxon>Flavobacteriales</taxon>
        <taxon>Flavobacteriaceae</taxon>
        <taxon>Flavobacterium</taxon>
    </lineage>
</organism>
<dbReference type="Proteomes" id="UP000319848">
    <property type="component" value="Unassembled WGS sequence"/>
</dbReference>
<dbReference type="STRING" id="1341154.FCR2A7T_09180"/>
<name>A0A562LT22_9FLAO</name>
<dbReference type="AlphaFoldDB" id="A0A562LT22"/>
<gene>
    <name evidence="1" type="ORF">IP98_02056</name>
</gene>
<sequence length="1221" mass="134226">MQKKYYVRHFLYLLSLLYSTTLFSQNKISLKEPIRFENSSFNKKIKTIEDRKNQTNSDSIERALFLKRKQQETELNHKNHSHSKATLNPVHLCSNSNFEEFETISGTNVLKNFLYTTTNPINPTQCVTPFTTANQEIAQYDPSLSNLMASTVPFNFIDEFIGDINAFDQFALQINYKNSYTTSGVVQAKRFKTNNENNVIFNYKAVLQSISSSGHFNEQPFFKARIINNAGAVVSEFCVIGDPTNCIFTQAPGYEAGSIVLYTQNWQSGSLDISSIPNNEEFIIEFTAARCGLGGHFGYAYIDDLCLHHSNENLQGSIELDPLYKICPTLPISVCGTFTVPNSGGVAASVESVTLNVYDSNNAIIFTSTTPTSLDLINKTFCFELDGTNLPNTATANYNVGVIINYGVTATGCSGTSFSSASDNDANPGWDISFMNCTPDCNFTLQTGILKLCDGNGDGKEFFDLTNIDSQLIGTQPGLTISYFTTLTNATNDTNPIVSFTNHESYSTTLYARVTKDATCFKIIAFQVTVKNPSGTISGILNVCSGSTTLTASPGVSYLWSNGDTTRSTVVTAIGTYSVTITDADGCISNASVTIIPSQVAVSPTVDVTQPTCFVSTGTINITSPAAEYSFDNGITWTTNSQMTNLPIGTYNIKIKTVNNCISYAKTINIIPYLSSYPYYTSIDPTSCNGFGSITITTLATEYSFDNGATWGTSNTANNLPVGTYLIRTKDAFGCISNFNSVVFYNQFLSAPTYTFIAPYCSNLGSITITTPAAEYSIDGGTTWQTSDTFNNLSSGSYVIKIKNAQGCTSPNLYVYLTRFENSYPTYTIDEAGCNKYASVTITTPADFYSFDGGTTWSTNNTLGNLNNGANLQLKIRRGLSCVSYSQNVRINSNFRPLPAVIDFATLVCDNSNNGNEPVNLSLYNSNIIAGPSNYTFSYYNSLNGAQNQLSSDVISNYSTFNLNVTNTTLYVLVKDIYGCSDIATLELTLIPTPVITIQDLYYLCENHTVSVTENTVFDSYTWSNGTTTPTNVISQAGIHSLTVTEVHGSVICSTTKTFNVVLSNPATITSFETLDWTTNDNIITVNVTGLGNYEYSLDGINYQDSNTFYDLEVGEHLVYVRDKNGCGVITEEVFLLIHPRFFTPNGDGFNDLWRVKFSEKEPDYIVKIFNRYGKLLKQLGHNSEGWDGTYLGVPVPSDDYWFLVTRKNGKEHKGHFTLKR</sequence>
<dbReference type="EMBL" id="VLKQ01000009">
    <property type="protein sequence ID" value="TWI10713.1"/>
    <property type="molecule type" value="Genomic_DNA"/>
</dbReference>
<accession>A0A562LT22</accession>
<evidence type="ECO:0000313" key="1">
    <source>
        <dbReference type="EMBL" id="TWI10713.1"/>
    </source>
</evidence>
<dbReference type="SUPFAM" id="SSF50939">
    <property type="entry name" value="Sialidases"/>
    <property type="match status" value="1"/>
</dbReference>
<comment type="caution">
    <text evidence="1">The sequence shown here is derived from an EMBL/GenBank/DDBJ whole genome shotgun (WGS) entry which is preliminary data.</text>
</comment>
<dbReference type="NCBIfam" id="TIGR04131">
    <property type="entry name" value="Bac_Flav_CTERM"/>
    <property type="match status" value="1"/>
</dbReference>
<reference evidence="1 2" key="1">
    <citation type="journal article" date="2015" name="Stand. Genomic Sci.">
        <title>Genomic Encyclopedia of Bacterial and Archaeal Type Strains, Phase III: the genomes of soil and plant-associated and newly described type strains.</title>
        <authorList>
            <person name="Whitman W.B."/>
            <person name="Woyke T."/>
            <person name="Klenk H.P."/>
            <person name="Zhou Y."/>
            <person name="Lilburn T.G."/>
            <person name="Beck B.J."/>
            <person name="De Vos P."/>
            <person name="Vandamme P."/>
            <person name="Eisen J.A."/>
            <person name="Garrity G."/>
            <person name="Hugenholtz P."/>
            <person name="Kyrpides N.C."/>
        </authorList>
    </citation>
    <scope>NUCLEOTIDE SEQUENCE [LARGE SCALE GENOMIC DNA]</scope>
    <source>
        <strain evidence="1 2">CGMCC 1.7270</strain>
    </source>
</reference>
<protein>
    <submittedName>
        <fullName evidence="1">Gliding motility-associated-like protein</fullName>
    </submittedName>
</protein>